<reference evidence="2 3" key="1">
    <citation type="submission" date="2014-03" db="EMBL/GenBank/DDBJ databases">
        <title>Draft genome of the hookworm Oesophagostomum dentatum.</title>
        <authorList>
            <person name="Mitreva M."/>
        </authorList>
    </citation>
    <scope>NUCLEOTIDE SEQUENCE [LARGE SCALE GENOMIC DNA]</scope>
    <source>
        <strain evidence="2 3">OD-Hann</strain>
    </source>
</reference>
<dbReference type="Proteomes" id="UP000053660">
    <property type="component" value="Unassembled WGS sequence"/>
</dbReference>
<feature type="non-terminal residue" evidence="2">
    <location>
        <position position="1"/>
    </location>
</feature>
<keyword evidence="3" id="KW-1185">Reference proteome</keyword>
<protein>
    <submittedName>
        <fullName evidence="2">Uncharacterized protein</fullName>
    </submittedName>
</protein>
<sequence length="128" mass="14263">ALKGKEEPQTADPSTANESPRKRKKGKKRKKNEVTAKECTVKDIDELFDAAEEKVVNDLKERYITDQAHAVAEAFKDDDVIGDFEEEKEFVSCRTYGDHVFPISGTALLKKVNGRKMSTLPYKAGDAG</sequence>
<dbReference type="AlphaFoldDB" id="A0A0B1SAF9"/>
<organism evidence="2 3">
    <name type="scientific">Oesophagostomum dentatum</name>
    <name type="common">Nodular worm</name>
    <dbReference type="NCBI Taxonomy" id="61180"/>
    <lineage>
        <taxon>Eukaryota</taxon>
        <taxon>Metazoa</taxon>
        <taxon>Ecdysozoa</taxon>
        <taxon>Nematoda</taxon>
        <taxon>Chromadorea</taxon>
        <taxon>Rhabditida</taxon>
        <taxon>Rhabditina</taxon>
        <taxon>Rhabditomorpha</taxon>
        <taxon>Strongyloidea</taxon>
        <taxon>Strongylidae</taxon>
        <taxon>Oesophagostomum</taxon>
    </lineage>
</organism>
<feature type="compositionally biased region" description="Basic residues" evidence="1">
    <location>
        <begin position="21"/>
        <end position="31"/>
    </location>
</feature>
<evidence type="ECO:0000313" key="2">
    <source>
        <dbReference type="EMBL" id="KHJ81919.1"/>
    </source>
</evidence>
<accession>A0A0B1SAF9</accession>
<name>A0A0B1SAF9_OESDE</name>
<feature type="region of interest" description="Disordered" evidence="1">
    <location>
        <begin position="1"/>
        <end position="35"/>
    </location>
</feature>
<gene>
    <name evidence="2" type="ORF">OESDEN_18392</name>
</gene>
<proteinExistence type="predicted"/>
<evidence type="ECO:0000313" key="3">
    <source>
        <dbReference type="Proteomes" id="UP000053660"/>
    </source>
</evidence>
<evidence type="ECO:0000256" key="1">
    <source>
        <dbReference type="SAM" id="MobiDB-lite"/>
    </source>
</evidence>
<dbReference type="EMBL" id="KN584142">
    <property type="protein sequence ID" value="KHJ81919.1"/>
    <property type="molecule type" value="Genomic_DNA"/>
</dbReference>